<dbReference type="SUPFAM" id="SSF56176">
    <property type="entry name" value="FAD-binding/transporter-associated domain-like"/>
    <property type="match status" value="1"/>
</dbReference>
<dbReference type="Gene3D" id="3.30.70.2190">
    <property type="match status" value="1"/>
</dbReference>
<keyword evidence="4" id="KW-0274">FAD</keyword>
<dbReference type="GO" id="GO:0051990">
    <property type="term" value="F:(R)-2-hydroxyglutarate dehydrogenase activity"/>
    <property type="evidence" value="ECO:0007669"/>
    <property type="project" value="UniProtKB-EC"/>
</dbReference>
<keyword evidence="12" id="KW-1185">Reference proteome</keyword>
<evidence type="ECO:0000256" key="2">
    <source>
        <dbReference type="ARBA" id="ARBA00008000"/>
    </source>
</evidence>
<evidence type="ECO:0000256" key="5">
    <source>
        <dbReference type="ARBA" id="ARBA00023002"/>
    </source>
</evidence>
<dbReference type="InterPro" id="IPR016166">
    <property type="entry name" value="FAD-bd_PCMH"/>
</dbReference>
<dbReference type="Gene3D" id="3.30.70.2740">
    <property type="match status" value="1"/>
</dbReference>
<evidence type="ECO:0000256" key="9">
    <source>
        <dbReference type="ARBA" id="ARBA00049267"/>
    </source>
</evidence>
<dbReference type="InterPro" id="IPR004113">
    <property type="entry name" value="FAD-bd_oxidored_4_C"/>
</dbReference>
<dbReference type="SUPFAM" id="SSF55103">
    <property type="entry name" value="FAD-linked oxidases, C-terminal domain"/>
    <property type="match status" value="1"/>
</dbReference>
<gene>
    <name evidence="11" type="ORF">ASIM_LOCUS11669</name>
</gene>
<dbReference type="InterPro" id="IPR006094">
    <property type="entry name" value="Oxid_FAD_bind_N"/>
</dbReference>
<evidence type="ECO:0000313" key="12">
    <source>
        <dbReference type="Proteomes" id="UP000267096"/>
    </source>
</evidence>
<dbReference type="EC" id="1.1.99.39" evidence="6"/>
<dbReference type="InterPro" id="IPR016167">
    <property type="entry name" value="FAD-bd_PCMH_sub1"/>
</dbReference>
<dbReference type="InterPro" id="IPR051264">
    <property type="entry name" value="FAD-oxidored/transferase_4"/>
</dbReference>
<evidence type="ECO:0000256" key="8">
    <source>
        <dbReference type="ARBA" id="ARBA00045410"/>
    </source>
</evidence>
<evidence type="ECO:0000256" key="3">
    <source>
        <dbReference type="ARBA" id="ARBA00022630"/>
    </source>
</evidence>
<evidence type="ECO:0000256" key="7">
    <source>
        <dbReference type="ARBA" id="ARBA00039639"/>
    </source>
</evidence>
<keyword evidence="5" id="KW-0560">Oxidoreductase</keyword>
<dbReference type="Gene3D" id="1.10.45.10">
    <property type="entry name" value="Vanillyl-alcohol Oxidase, Chain A, domain 4"/>
    <property type="match status" value="1"/>
</dbReference>
<organism evidence="13">
    <name type="scientific">Anisakis simplex</name>
    <name type="common">Herring worm</name>
    <dbReference type="NCBI Taxonomy" id="6269"/>
    <lineage>
        <taxon>Eukaryota</taxon>
        <taxon>Metazoa</taxon>
        <taxon>Ecdysozoa</taxon>
        <taxon>Nematoda</taxon>
        <taxon>Chromadorea</taxon>
        <taxon>Rhabditida</taxon>
        <taxon>Spirurina</taxon>
        <taxon>Ascaridomorpha</taxon>
        <taxon>Ascaridoidea</taxon>
        <taxon>Anisakidae</taxon>
        <taxon>Anisakis</taxon>
        <taxon>Anisakis simplex complex</taxon>
    </lineage>
</organism>
<dbReference type="FunFam" id="3.30.70.2190:FF:000001">
    <property type="entry name" value="D-2-hydroxyglutarate dehydrogenase mitochondrial"/>
    <property type="match status" value="1"/>
</dbReference>
<dbReference type="GO" id="GO:0071949">
    <property type="term" value="F:FAD binding"/>
    <property type="evidence" value="ECO:0007669"/>
    <property type="project" value="InterPro"/>
</dbReference>
<evidence type="ECO:0000259" key="10">
    <source>
        <dbReference type="PROSITE" id="PS51387"/>
    </source>
</evidence>
<dbReference type="Pfam" id="PF02913">
    <property type="entry name" value="FAD-oxidase_C"/>
    <property type="match status" value="1"/>
</dbReference>
<dbReference type="Pfam" id="PF01565">
    <property type="entry name" value="FAD_binding_4"/>
    <property type="match status" value="1"/>
</dbReference>
<comment type="catalytic activity">
    <reaction evidence="9">
        <text>(R)-malate + A = oxaloacetate + AH2</text>
        <dbReference type="Rhea" id="RHEA:67460"/>
        <dbReference type="ChEBI" id="CHEBI:13193"/>
        <dbReference type="ChEBI" id="CHEBI:15588"/>
        <dbReference type="ChEBI" id="CHEBI:16452"/>
        <dbReference type="ChEBI" id="CHEBI:17499"/>
    </reaction>
    <physiologicalReaction direction="left-to-right" evidence="9">
        <dbReference type="Rhea" id="RHEA:67461"/>
    </physiologicalReaction>
</comment>
<evidence type="ECO:0000313" key="11">
    <source>
        <dbReference type="EMBL" id="VDK45564.1"/>
    </source>
</evidence>
<sequence>MNASMRNVFRGIRTGQLIRSIASVSAPQRANYALLHDSDLSFFDRIVGKENVRTDDLDPYNTDFLKAYKGTSKCVLFPSSADQVSAILRHCYSRNIAVVPQSGNTGLVGASVPVYDEIVLSMKKFNKNFHFDPNAGVLKCDSGWILEELYNRLSPEGYQMPWDLGSRGSCLIGGNVSTGVGGVRRLRFGSLHNHLLGLQVVLADERGSTVNFGSDMRKDNTNLHMHHLFIGGEGQLGIICGVTVCVVPKPTSVQVAMLGVKTYSGCREILRLSKQHLGEILSAFELMDSEAMRCLKENEKLDNVLTSDPPFNLLIEVMGSNEEHDKAKMEHFLSVTLEKGLAIDGVLAANAQERAYMWKLRKTLPLAPLHDGYVYKHDISLPMDHFYTLSELIRERLKGFATRVLTFGHMADGDNHFNVSAKQYSPEIASKLYPFVCEWTVEHGGSISAEHGVGQERRPYARLGKGYEYELAKVIKKQFDPHCILSPYKMITY</sequence>
<protein>
    <recommendedName>
        <fullName evidence="7">D-2-hydroxyglutarate dehydrogenase, mitochondrial</fullName>
        <ecNumber evidence="6">1.1.99.39</ecNumber>
    </recommendedName>
</protein>
<dbReference type="InterPro" id="IPR016169">
    <property type="entry name" value="FAD-bd_PCMH_sub2"/>
</dbReference>
<dbReference type="InterPro" id="IPR036318">
    <property type="entry name" value="FAD-bd_PCMH-like_sf"/>
</dbReference>
<dbReference type="InterPro" id="IPR016164">
    <property type="entry name" value="FAD-linked_Oxase-like_C"/>
</dbReference>
<dbReference type="Gene3D" id="3.30.43.10">
    <property type="entry name" value="Uridine Diphospho-n-acetylenolpyruvylglucosamine Reductase, domain 2"/>
    <property type="match status" value="1"/>
</dbReference>
<dbReference type="OrthoDB" id="5332616at2759"/>
<evidence type="ECO:0000256" key="1">
    <source>
        <dbReference type="ARBA" id="ARBA00001974"/>
    </source>
</evidence>
<dbReference type="InterPro" id="IPR016171">
    <property type="entry name" value="Vanillyl_alc_oxidase_C-sub2"/>
</dbReference>
<evidence type="ECO:0000256" key="6">
    <source>
        <dbReference type="ARBA" id="ARBA00039003"/>
    </source>
</evidence>
<name>A0A0M3JVF1_ANISI</name>
<dbReference type="AlphaFoldDB" id="A0A0M3JVF1"/>
<dbReference type="GO" id="GO:0005739">
    <property type="term" value="C:mitochondrion"/>
    <property type="evidence" value="ECO:0007669"/>
    <property type="project" value="TreeGrafter"/>
</dbReference>
<comment type="function">
    <text evidence="8">Catalyzes the oxidation of D-2-hydroxyglutarate (D-2-HG) to alpha-ketoglutarate. Also catalyzes the oxidation of other D-2-hydroxyacids, such as D-malate (D-MAL) and D-lactate (D-LAC). Exhibits high activities towards D-2-HG and D-MAL but a very weak activity towards D-LAC.</text>
</comment>
<dbReference type="FunFam" id="3.30.43.10:FF:000011">
    <property type="entry name" value="D-lactate dehydrogenase (Cytochrome)"/>
    <property type="match status" value="1"/>
</dbReference>
<evidence type="ECO:0000313" key="13">
    <source>
        <dbReference type="WBParaSite" id="ASIM_0001220301-mRNA-1"/>
    </source>
</evidence>
<dbReference type="PROSITE" id="PS51387">
    <property type="entry name" value="FAD_PCMH"/>
    <property type="match status" value="1"/>
</dbReference>
<dbReference type="PANTHER" id="PTHR43716:SF1">
    <property type="entry name" value="D-2-HYDROXYGLUTARATE DEHYDROGENASE, MITOCHONDRIAL"/>
    <property type="match status" value="1"/>
</dbReference>
<dbReference type="Proteomes" id="UP000267096">
    <property type="component" value="Unassembled WGS sequence"/>
</dbReference>
<evidence type="ECO:0000256" key="4">
    <source>
        <dbReference type="ARBA" id="ARBA00022827"/>
    </source>
</evidence>
<dbReference type="WBParaSite" id="ASIM_0001220301-mRNA-1">
    <property type="protein sequence ID" value="ASIM_0001220301-mRNA-1"/>
    <property type="gene ID" value="ASIM_0001220301"/>
</dbReference>
<dbReference type="Gene3D" id="3.30.465.10">
    <property type="match status" value="1"/>
</dbReference>
<proteinExistence type="inferred from homology"/>
<dbReference type="PANTHER" id="PTHR43716">
    <property type="entry name" value="D-2-HYDROXYGLUTARATE DEHYDROGENASE, MITOCHONDRIAL"/>
    <property type="match status" value="1"/>
</dbReference>
<feature type="domain" description="FAD-binding PCMH-type" evidence="10">
    <location>
        <begin position="68"/>
        <end position="249"/>
    </location>
</feature>
<keyword evidence="3" id="KW-0285">Flavoprotein</keyword>
<comment type="cofactor">
    <cofactor evidence="1">
        <name>FAD</name>
        <dbReference type="ChEBI" id="CHEBI:57692"/>
    </cofactor>
</comment>
<dbReference type="EMBL" id="UYRR01031092">
    <property type="protein sequence ID" value="VDK45564.1"/>
    <property type="molecule type" value="Genomic_DNA"/>
</dbReference>
<reference evidence="13" key="1">
    <citation type="submission" date="2017-02" db="UniProtKB">
        <authorList>
            <consortium name="WormBaseParasite"/>
        </authorList>
    </citation>
    <scope>IDENTIFICATION</scope>
</reference>
<comment type="similarity">
    <text evidence="2">Belongs to the FAD-binding oxidoreductase/transferase type 4 family.</text>
</comment>
<reference evidence="11 12" key="2">
    <citation type="submission" date="2018-11" db="EMBL/GenBank/DDBJ databases">
        <authorList>
            <consortium name="Pathogen Informatics"/>
        </authorList>
    </citation>
    <scope>NUCLEOTIDE SEQUENCE [LARGE SCALE GENOMIC DNA]</scope>
</reference>
<accession>A0A0M3JVF1</accession>